<dbReference type="InterPro" id="IPR016032">
    <property type="entry name" value="Sig_transdc_resp-reg_C-effctor"/>
</dbReference>
<dbReference type="Gene3D" id="1.10.10.10">
    <property type="entry name" value="Winged helix-like DNA-binding domain superfamily/Winged helix DNA-binding domain"/>
    <property type="match status" value="2"/>
</dbReference>
<dbReference type="InterPro" id="IPR051797">
    <property type="entry name" value="TrmB-like"/>
</dbReference>
<dbReference type="PROSITE" id="PS50043">
    <property type="entry name" value="HTH_LUXR_2"/>
    <property type="match status" value="1"/>
</dbReference>
<organism evidence="2 3">
    <name type="scientific">Planotetraspora mira</name>
    <dbReference type="NCBI Taxonomy" id="58121"/>
    <lineage>
        <taxon>Bacteria</taxon>
        <taxon>Bacillati</taxon>
        <taxon>Actinomycetota</taxon>
        <taxon>Actinomycetes</taxon>
        <taxon>Streptosporangiales</taxon>
        <taxon>Streptosporangiaceae</taxon>
        <taxon>Planotetraspora</taxon>
    </lineage>
</organism>
<dbReference type="Pfam" id="PF00196">
    <property type="entry name" value="GerE"/>
    <property type="match status" value="1"/>
</dbReference>
<keyword evidence="3" id="KW-1185">Reference proteome</keyword>
<evidence type="ECO:0000313" key="2">
    <source>
        <dbReference type="EMBL" id="GII32893.1"/>
    </source>
</evidence>
<protein>
    <recommendedName>
        <fullName evidence="1">HTH luxR-type domain-containing protein</fullName>
    </recommendedName>
</protein>
<evidence type="ECO:0000259" key="1">
    <source>
        <dbReference type="PROSITE" id="PS50043"/>
    </source>
</evidence>
<dbReference type="RefSeq" id="WP_203956773.1">
    <property type="nucleotide sequence ID" value="NZ_BOOO01000037.1"/>
</dbReference>
<comment type="caution">
    <text evidence="2">The sequence shown here is derived from an EMBL/GenBank/DDBJ whole genome shotgun (WGS) entry which is preliminary data.</text>
</comment>
<dbReference type="SMART" id="SM00421">
    <property type="entry name" value="HTH_LUXR"/>
    <property type="match status" value="1"/>
</dbReference>
<dbReference type="InterPro" id="IPR036390">
    <property type="entry name" value="WH_DNA-bd_sf"/>
</dbReference>
<dbReference type="PANTHER" id="PTHR34293:SF1">
    <property type="entry name" value="HTH-TYPE TRANSCRIPTIONAL REGULATOR TRMBL2"/>
    <property type="match status" value="1"/>
</dbReference>
<feature type="domain" description="HTH luxR-type" evidence="1">
    <location>
        <begin position="279"/>
        <end position="344"/>
    </location>
</feature>
<dbReference type="Pfam" id="PF01978">
    <property type="entry name" value="TrmB"/>
    <property type="match status" value="1"/>
</dbReference>
<dbReference type="GO" id="GO:0006355">
    <property type="term" value="P:regulation of DNA-templated transcription"/>
    <property type="evidence" value="ECO:0007669"/>
    <property type="project" value="InterPro"/>
</dbReference>
<gene>
    <name evidence="2" type="ORF">Pmi06nite_63350</name>
</gene>
<dbReference type="SUPFAM" id="SSF46785">
    <property type="entry name" value="Winged helix' DNA-binding domain"/>
    <property type="match status" value="1"/>
</dbReference>
<dbReference type="InterPro" id="IPR036388">
    <property type="entry name" value="WH-like_DNA-bd_sf"/>
</dbReference>
<sequence>MLEVLGIDHWGEEAYLALVEGASLTVDELASVTTVDRDMLTGVLQRLEDRGLVCRVPGQPVHYAALPPDSAIEVLLLARERDVKRVRALAHHLGERHRARAGRDAAELIEVVSGPDGVARCGQQLLRRAKTAIRGIDAPPYARAIDGEMISSSANVLEDGVRRRFIHERDTFRMAGQTQKIEQSVASGEEVRILANVPMKMILSDEDLGLIPLRATPRVLDSCILVHPCSLLDALSTLFEMLWRQALPFVAGQAAVDEAATPAAPLPGITGLTGVVRKPGEGETPLTEEERRIVSLLALGLPDEAIARQLDMGHRTVQRRIHALMVRLGATSRFQAGVLAARRGWWEPDPRH</sequence>
<dbReference type="InterPro" id="IPR000792">
    <property type="entry name" value="Tscrpt_reg_LuxR_C"/>
</dbReference>
<dbReference type="SUPFAM" id="SSF46894">
    <property type="entry name" value="C-terminal effector domain of the bipartite response regulators"/>
    <property type="match status" value="1"/>
</dbReference>
<dbReference type="Proteomes" id="UP000650628">
    <property type="component" value="Unassembled WGS sequence"/>
</dbReference>
<dbReference type="CDD" id="cd06170">
    <property type="entry name" value="LuxR_C_like"/>
    <property type="match status" value="1"/>
</dbReference>
<evidence type="ECO:0000313" key="3">
    <source>
        <dbReference type="Proteomes" id="UP000650628"/>
    </source>
</evidence>
<dbReference type="InterPro" id="IPR002831">
    <property type="entry name" value="Tscrpt_reg_TrmB_N"/>
</dbReference>
<dbReference type="EMBL" id="BOOO01000037">
    <property type="protein sequence ID" value="GII32893.1"/>
    <property type="molecule type" value="Genomic_DNA"/>
</dbReference>
<dbReference type="AlphaFoldDB" id="A0A8J3TUU0"/>
<proteinExistence type="predicted"/>
<accession>A0A8J3TUU0</accession>
<dbReference type="GO" id="GO:0003677">
    <property type="term" value="F:DNA binding"/>
    <property type="evidence" value="ECO:0007669"/>
    <property type="project" value="InterPro"/>
</dbReference>
<dbReference type="PANTHER" id="PTHR34293">
    <property type="entry name" value="HTH-TYPE TRANSCRIPTIONAL REGULATOR TRMBL2"/>
    <property type="match status" value="1"/>
</dbReference>
<reference evidence="2 3" key="1">
    <citation type="submission" date="2021-01" db="EMBL/GenBank/DDBJ databases">
        <title>Whole genome shotgun sequence of Planotetraspora mira NBRC 15435.</title>
        <authorList>
            <person name="Komaki H."/>
            <person name="Tamura T."/>
        </authorList>
    </citation>
    <scope>NUCLEOTIDE SEQUENCE [LARGE SCALE GENOMIC DNA]</scope>
    <source>
        <strain evidence="2 3">NBRC 15435</strain>
    </source>
</reference>
<name>A0A8J3TUU0_9ACTN</name>